<organism evidence="2 3">
    <name type="scientific">Alternaria burnsii</name>
    <dbReference type="NCBI Taxonomy" id="1187904"/>
    <lineage>
        <taxon>Eukaryota</taxon>
        <taxon>Fungi</taxon>
        <taxon>Dikarya</taxon>
        <taxon>Ascomycota</taxon>
        <taxon>Pezizomycotina</taxon>
        <taxon>Dothideomycetes</taxon>
        <taxon>Pleosporomycetidae</taxon>
        <taxon>Pleosporales</taxon>
        <taxon>Pleosporineae</taxon>
        <taxon>Pleosporaceae</taxon>
        <taxon>Alternaria</taxon>
        <taxon>Alternaria sect. Alternaria</taxon>
    </lineage>
</organism>
<dbReference type="PANTHER" id="PTHR11679">
    <property type="entry name" value="VESICLE PROTEIN SORTING-ASSOCIATED"/>
    <property type="match status" value="1"/>
</dbReference>
<dbReference type="InterPro" id="IPR043154">
    <property type="entry name" value="Sec-1-like_dom1"/>
</dbReference>
<dbReference type="Pfam" id="PF00995">
    <property type="entry name" value="Sec1"/>
    <property type="match status" value="1"/>
</dbReference>
<dbReference type="Gene3D" id="1.25.40.60">
    <property type="match status" value="1"/>
</dbReference>
<reference evidence="2" key="2">
    <citation type="submission" date="2020-08" db="EMBL/GenBank/DDBJ databases">
        <title>Draft Genome Sequence of Cumin Blight Pathogen Alternaria burnsii.</title>
        <authorList>
            <person name="Feng Z."/>
        </authorList>
    </citation>
    <scope>NUCLEOTIDE SEQUENCE</scope>
    <source>
        <strain evidence="2">CBS107.38</strain>
    </source>
</reference>
<evidence type="ECO:0000313" key="2">
    <source>
        <dbReference type="EMBL" id="KAF7679847.1"/>
    </source>
</evidence>
<sequence>MALSLRDRQIAAIKRILNLNAPINDVDAAEESTTTTTTATTSTADIEWKVLILDTQARNVISAVLRTNDLRAAGVTVHFNLASKRSPIPDTPGIYLIAPTAENLALVTKDLNDGLYTPVYVNFLSSVPRALLEDWGSQIASSPSAAENLAQIYDQYLNFVTLDSDQFSLNIEDAYRKINSPKTSDQELDELIDRIVSGLFSVVVTMAVVPIIRCPTGGAASDIAAKLDRKLRDHILNSKENLFSANTASRPVLIIVDRNIDLCPMFSHSWIYQSLVYDVLDFSLNKVVVTVPNDKANPESGSKKQTYDLAASDYFWKRNAAQPFPQVADDVTNEWTKYTADADKITKSTGSNSIDDMETQFAAHLKGAISMLPELRERKATIESHMSMLESVMDGIKQRKLDEFFQLEEELGKATKTTILDIIKSSDKGNDPYDKLRLFLQWYLTTSDDLSRNELDSFTQALEQAGCDTTAVAYVKTVRQITRMTMLSSAPTQPAQASSNLFGGFSSLSSRVTDKFKEAGLGAPNFEGVLSGIKSYLPANTDLTLTKIVEAISDPQNATSSALNKIESWLYFDPRSANARGTIPPASQSRNNQSTVSRGIEASFGQRRQGYTEALVFPVGGGSMDEFGNLQAWSQRTSAAGAGQQRRVVYGSTNLYSARDFIVNELAPLGAETT</sequence>
<dbReference type="EMBL" id="JAAABM010000002">
    <property type="protein sequence ID" value="KAF7679847.1"/>
    <property type="molecule type" value="Genomic_DNA"/>
</dbReference>
<dbReference type="GeneID" id="62199723"/>
<name>A0A8H7EL69_9PLEO</name>
<proteinExistence type="inferred from homology"/>
<dbReference type="GO" id="GO:0016192">
    <property type="term" value="P:vesicle-mediated transport"/>
    <property type="evidence" value="ECO:0007669"/>
    <property type="project" value="InterPro"/>
</dbReference>
<dbReference type="InterPro" id="IPR043127">
    <property type="entry name" value="Sec-1-like_dom3a"/>
</dbReference>
<dbReference type="Proteomes" id="UP000596902">
    <property type="component" value="Unassembled WGS sequence"/>
</dbReference>
<accession>A0A8H7EL69</accession>
<dbReference type="InterPro" id="IPR001619">
    <property type="entry name" value="Sec1-like"/>
</dbReference>
<dbReference type="InterPro" id="IPR027482">
    <property type="entry name" value="Sec1-like_dom2"/>
</dbReference>
<dbReference type="OrthoDB" id="10251230at2759"/>
<dbReference type="InterPro" id="IPR036045">
    <property type="entry name" value="Sec1-like_sf"/>
</dbReference>
<comment type="caution">
    <text evidence="2">The sequence shown here is derived from an EMBL/GenBank/DDBJ whole genome shotgun (WGS) entry which is preliminary data.</text>
</comment>
<evidence type="ECO:0000256" key="1">
    <source>
        <dbReference type="ARBA" id="ARBA00009884"/>
    </source>
</evidence>
<dbReference type="Gene3D" id="3.40.50.2060">
    <property type="match status" value="1"/>
</dbReference>
<reference evidence="2" key="1">
    <citation type="submission" date="2020-01" db="EMBL/GenBank/DDBJ databases">
        <authorList>
            <person name="Feng Z.H.Z."/>
        </authorList>
    </citation>
    <scope>NUCLEOTIDE SEQUENCE</scope>
    <source>
        <strain evidence="2">CBS107.38</strain>
    </source>
</reference>
<protein>
    <submittedName>
        <fullName evidence="2">Snare docking complex subunit</fullName>
    </submittedName>
</protein>
<evidence type="ECO:0000313" key="3">
    <source>
        <dbReference type="Proteomes" id="UP000596902"/>
    </source>
</evidence>
<dbReference type="PIRSF" id="PIRSF005715">
    <property type="entry name" value="VPS45_Sec1"/>
    <property type="match status" value="1"/>
</dbReference>
<dbReference type="Gene3D" id="3.40.50.1910">
    <property type="match status" value="1"/>
</dbReference>
<comment type="similarity">
    <text evidence="1">Belongs to the STXBP/unc-18/SEC1 family.</text>
</comment>
<dbReference type="AlphaFoldDB" id="A0A8H7EL69"/>
<dbReference type="Gene3D" id="3.90.830.10">
    <property type="entry name" value="Syntaxin Binding Protein 1, Chain A, domain 2"/>
    <property type="match status" value="1"/>
</dbReference>
<dbReference type="RefSeq" id="XP_038789837.1">
    <property type="nucleotide sequence ID" value="XM_038926545.1"/>
</dbReference>
<gene>
    <name evidence="2" type="ORF">GT037_001498</name>
</gene>
<keyword evidence="3" id="KW-1185">Reference proteome</keyword>
<dbReference type="SUPFAM" id="SSF56815">
    <property type="entry name" value="Sec1/munc18-like (SM) proteins"/>
    <property type="match status" value="1"/>
</dbReference>